<organism evidence="1 2">
    <name type="scientific">Streptomyces luteolus</name>
    <dbReference type="NCBI Taxonomy" id="3043615"/>
    <lineage>
        <taxon>Bacteria</taxon>
        <taxon>Bacillati</taxon>
        <taxon>Actinomycetota</taxon>
        <taxon>Actinomycetes</taxon>
        <taxon>Kitasatosporales</taxon>
        <taxon>Streptomycetaceae</taxon>
        <taxon>Streptomyces</taxon>
    </lineage>
</organism>
<accession>A0ABT6SQN4</accession>
<keyword evidence="2" id="KW-1185">Reference proteome</keyword>
<evidence type="ECO:0000313" key="2">
    <source>
        <dbReference type="Proteomes" id="UP001237105"/>
    </source>
</evidence>
<proteinExistence type="predicted"/>
<protein>
    <submittedName>
        <fullName evidence="1">Uncharacterized protein</fullName>
    </submittedName>
</protein>
<evidence type="ECO:0000313" key="1">
    <source>
        <dbReference type="EMBL" id="MDI3417929.1"/>
    </source>
</evidence>
<sequence length="67" mass="7579">MNLAKDNTAWQRTLSVTPLTDAERRKAALYVAGRAVGRDRDQLREDVRDLLEHLGLLDPRLHGIGNE</sequence>
<dbReference type="RefSeq" id="WP_282533853.1">
    <property type="nucleotide sequence ID" value="NZ_JASCIS010000004.1"/>
</dbReference>
<reference evidence="1 2" key="1">
    <citation type="submission" date="2023-05" db="EMBL/GenBank/DDBJ databases">
        <title>Draft genome sequence of Streptomyces sp. B-S-A12 isolated from a cave soil in Thailand.</title>
        <authorList>
            <person name="Chamroensaksri N."/>
            <person name="Muangham S."/>
        </authorList>
    </citation>
    <scope>NUCLEOTIDE SEQUENCE [LARGE SCALE GENOMIC DNA]</scope>
    <source>
        <strain evidence="1 2">B-S-A12</strain>
    </source>
</reference>
<dbReference type="EMBL" id="JASCIS010000004">
    <property type="protein sequence ID" value="MDI3417929.1"/>
    <property type="molecule type" value="Genomic_DNA"/>
</dbReference>
<comment type="caution">
    <text evidence="1">The sequence shown here is derived from an EMBL/GenBank/DDBJ whole genome shotgun (WGS) entry which is preliminary data.</text>
</comment>
<gene>
    <name evidence="1" type="ORF">QIT00_05030</name>
</gene>
<dbReference type="Proteomes" id="UP001237105">
    <property type="component" value="Unassembled WGS sequence"/>
</dbReference>
<name>A0ABT6SQN4_9ACTN</name>